<evidence type="ECO:0008006" key="4">
    <source>
        <dbReference type="Google" id="ProtNLM"/>
    </source>
</evidence>
<feature type="compositionally biased region" description="Low complexity" evidence="1">
    <location>
        <begin position="66"/>
        <end position="87"/>
    </location>
</feature>
<dbReference type="AlphaFoldDB" id="A0AAV7SFW2"/>
<evidence type="ECO:0000256" key="1">
    <source>
        <dbReference type="SAM" id="MobiDB-lite"/>
    </source>
</evidence>
<keyword evidence="3" id="KW-1185">Reference proteome</keyword>
<dbReference type="EMBL" id="JANPWB010000008">
    <property type="protein sequence ID" value="KAJ1162388.1"/>
    <property type="molecule type" value="Genomic_DNA"/>
</dbReference>
<organism evidence="2 3">
    <name type="scientific">Pleurodeles waltl</name>
    <name type="common">Iberian ribbed newt</name>
    <dbReference type="NCBI Taxonomy" id="8319"/>
    <lineage>
        <taxon>Eukaryota</taxon>
        <taxon>Metazoa</taxon>
        <taxon>Chordata</taxon>
        <taxon>Craniata</taxon>
        <taxon>Vertebrata</taxon>
        <taxon>Euteleostomi</taxon>
        <taxon>Amphibia</taxon>
        <taxon>Batrachia</taxon>
        <taxon>Caudata</taxon>
        <taxon>Salamandroidea</taxon>
        <taxon>Salamandridae</taxon>
        <taxon>Pleurodelinae</taxon>
        <taxon>Pleurodeles</taxon>
    </lineage>
</organism>
<comment type="caution">
    <text evidence="2">The sequence shown here is derived from an EMBL/GenBank/DDBJ whole genome shotgun (WGS) entry which is preliminary data.</text>
</comment>
<accession>A0AAV7SFW2</accession>
<gene>
    <name evidence="2" type="ORF">NDU88_002856</name>
</gene>
<name>A0AAV7SFW2_PLEWA</name>
<protein>
    <recommendedName>
        <fullName evidence="4">Secreted protein</fullName>
    </recommendedName>
</protein>
<feature type="region of interest" description="Disordered" evidence="1">
    <location>
        <begin position="66"/>
        <end position="100"/>
    </location>
</feature>
<evidence type="ECO:0000313" key="3">
    <source>
        <dbReference type="Proteomes" id="UP001066276"/>
    </source>
</evidence>
<dbReference type="Proteomes" id="UP001066276">
    <property type="component" value="Chromosome 4_2"/>
</dbReference>
<evidence type="ECO:0000313" key="2">
    <source>
        <dbReference type="EMBL" id="KAJ1162388.1"/>
    </source>
</evidence>
<reference evidence="2" key="1">
    <citation type="journal article" date="2022" name="bioRxiv">
        <title>Sequencing and chromosome-scale assembly of the giantPleurodeles waltlgenome.</title>
        <authorList>
            <person name="Brown T."/>
            <person name="Elewa A."/>
            <person name="Iarovenko S."/>
            <person name="Subramanian E."/>
            <person name="Araus A.J."/>
            <person name="Petzold A."/>
            <person name="Susuki M."/>
            <person name="Suzuki K.-i.T."/>
            <person name="Hayashi T."/>
            <person name="Toyoda A."/>
            <person name="Oliveira C."/>
            <person name="Osipova E."/>
            <person name="Leigh N.D."/>
            <person name="Simon A."/>
            <person name="Yun M.H."/>
        </authorList>
    </citation>
    <scope>NUCLEOTIDE SEQUENCE</scope>
    <source>
        <strain evidence="2">20211129_DDA</strain>
        <tissue evidence="2">Liver</tissue>
    </source>
</reference>
<sequence>MCASLRLVLVPVRSGFSPARGGSARAYWPLWAKEMPRQDALGATPWSGGCARPLCVPLLTGRLAGSRSYRPPSGRAAARAPQPRLPSDFTGKSSEAAPLPRVRRTHLGWANPFFGPVRRLRLASPVPSDRHGASCRES</sequence>
<proteinExistence type="predicted"/>